<dbReference type="PROSITE" id="PS51420">
    <property type="entry name" value="RHO"/>
    <property type="match status" value="1"/>
</dbReference>
<evidence type="ECO:0000256" key="1">
    <source>
        <dbReference type="ARBA" id="ARBA00006270"/>
    </source>
</evidence>
<evidence type="ECO:0000256" key="2">
    <source>
        <dbReference type="ARBA" id="ARBA00022481"/>
    </source>
</evidence>
<dbReference type="GO" id="GO:0000329">
    <property type="term" value="C:fungal-type vacuole membrane"/>
    <property type="evidence" value="ECO:0007669"/>
    <property type="project" value="TreeGrafter"/>
</dbReference>
<dbReference type="FunCoup" id="A0A4S2MKG2">
    <property type="interactions" value="931"/>
</dbReference>
<evidence type="ECO:0000256" key="5">
    <source>
        <dbReference type="ARBA" id="ARBA00023288"/>
    </source>
</evidence>
<keyword evidence="5" id="KW-0449">Lipoprotein</keyword>
<dbReference type="GO" id="GO:0003924">
    <property type="term" value="F:GTPase activity"/>
    <property type="evidence" value="ECO:0007669"/>
    <property type="project" value="InterPro"/>
</dbReference>
<dbReference type="FunFam" id="3.40.50.300:FF:000086">
    <property type="entry name" value="Ras-related small GTPase"/>
    <property type="match status" value="1"/>
</dbReference>
<dbReference type="InterPro" id="IPR027417">
    <property type="entry name" value="P-loop_NTPase"/>
</dbReference>
<dbReference type="GO" id="GO:0005770">
    <property type="term" value="C:late endosome"/>
    <property type="evidence" value="ECO:0007669"/>
    <property type="project" value="TreeGrafter"/>
</dbReference>
<evidence type="ECO:0000313" key="7">
    <source>
        <dbReference type="EMBL" id="TGZ77450.1"/>
    </source>
</evidence>
<evidence type="ECO:0000256" key="6">
    <source>
        <dbReference type="ARBA" id="ARBA00023289"/>
    </source>
</evidence>
<protein>
    <submittedName>
        <fullName evidence="7">GTP-binding protein ypt7</fullName>
    </submittedName>
</protein>
<dbReference type="InParanoid" id="A0A4S2MKG2"/>
<dbReference type="Proteomes" id="UP000298138">
    <property type="component" value="Unassembled WGS sequence"/>
</dbReference>
<dbReference type="AlphaFoldDB" id="A0A4S2MKG2"/>
<reference evidence="7 8" key="1">
    <citation type="submission" date="2019-04" db="EMBL/GenBank/DDBJ databases">
        <title>Comparative genomics and transcriptomics to analyze fruiting body development in filamentous ascomycetes.</title>
        <authorList>
            <consortium name="DOE Joint Genome Institute"/>
            <person name="Lutkenhaus R."/>
            <person name="Traeger S."/>
            <person name="Breuer J."/>
            <person name="Kuo A."/>
            <person name="Lipzen A."/>
            <person name="Pangilinan J."/>
            <person name="Dilworth D."/>
            <person name="Sandor L."/>
            <person name="Poggeler S."/>
            <person name="Barry K."/>
            <person name="Grigoriev I.V."/>
            <person name="Nowrousian M."/>
        </authorList>
    </citation>
    <scope>NUCLEOTIDE SEQUENCE [LARGE SCALE GENOMIC DNA]</scope>
    <source>
        <strain evidence="7 8">CBS 389.68</strain>
    </source>
</reference>
<dbReference type="OrthoDB" id="9989112at2759"/>
<dbReference type="InterPro" id="IPR005225">
    <property type="entry name" value="Small_GTP-bd"/>
</dbReference>
<dbReference type="SMART" id="SM00173">
    <property type="entry name" value="RAS"/>
    <property type="match status" value="1"/>
</dbReference>
<dbReference type="NCBIfam" id="TIGR00231">
    <property type="entry name" value="small_GTP"/>
    <property type="match status" value="1"/>
</dbReference>
<keyword evidence="4" id="KW-0342">GTP-binding</keyword>
<evidence type="ECO:0000256" key="3">
    <source>
        <dbReference type="ARBA" id="ARBA00022741"/>
    </source>
</evidence>
<keyword evidence="2" id="KW-0488">Methylation</keyword>
<dbReference type="EMBL" id="ML220153">
    <property type="protein sequence ID" value="TGZ77450.1"/>
    <property type="molecule type" value="Genomic_DNA"/>
</dbReference>
<dbReference type="SMART" id="SM00175">
    <property type="entry name" value="RAB"/>
    <property type="match status" value="1"/>
</dbReference>
<dbReference type="GO" id="GO:0032889">
    <property type="term" value="P:regulation of vacuole fusion, non-autophagic"/>
    <property type="evidence" value="ECO:0007669"/>
    <property type="project" value="TreeGrafter"/>
</dbReference>
<organism evidence="7 8">
    <name type="scientific">Ascodesmis nigricans</name>
    <dbReference type="NCBI Taxonomy" id="341454"/>
    <lineage>
        <taxon>Eukaryota</taxon>
        <taxon>Fungi</taxon>
        <taxon>Dikarya</taxon>
        <taxon>Ascomycota</taxon>
        <taxon>Pezizomycotina</taxon>
        <taxon>Pezizomycetes</taxon>
        <taxon>Pezizales</taxon>
        <taxon>Ascodesmidaceae</taxon>
        <taxon>Ascodesmis</taxon>
    </lineage>
</organism>
<dbReference type="PANTHER" id="PTHR47981">
    <property type="entry name" value="RAB FAMILY"/>
    <property type="match status" value="1"/>
</dbReference>
<accession>A0A4S2MKG2</accession>
<dbReference type="CDD" id="cd01862">
    <property type="entry name" value="Rab7"/>
    <property type="match status" value="1"/>
</dbReference>
<name>A0A4S2MKG2_9PEZI</name>
<keyword evidence="3" id="KW-0547">Nucleotide-binding</keyword>
<dbReference type="InterPro" id="IPR001806">
    <property type="entry name" value="Small_GTPase"/>
</dbReference>
<gene>
    <name evidence="7" type="ORF">EX30DRAFT_356348</name>
</gene>
<keyword evidence="6" id="KW-0636">Prenylation</keyword>
<dbReference type="STRING" id="341454.A0A4S2MKG2"/>
<dbReference type="SUPFAM" id="SSF52540">
    <property type="entry name" value="P-loop containing nucleoside triphosphate hydrolases"/>
    <property type="match status" value="1"/>
</dbReference>
<evidence type="ECO:0000313" key="8">
    <source>
        <dbReference type="Proteomes" id="UP000298138"/>
    </source>
</evidence>
<dbReference type="PRINTS" id="PR00449">
    <property type="entry name" value="RASTRNSFRMNG"/>
</dbReference>
<dbReference type="SMART" id="SM00174">
    <property type="entry name" value="RHO"/>
    <property type="match status" value="1"/>
</dbReference>
<evidence type="ECO:0000256" key="4">
    <source>
        <dbReference type="ARBA" id="ARBA00023134"/>
    </source>
</evidence>
<dbReference type="GO" id="GO:0005525">
    <property type="term" value="F:GTP binding"/>
    <property type="evidence" value="ECO:0007669"/>
    <property type="project" value="UniProtKB-KW"/>
</dbReference>
<dbReference type="PROSITE" id="PS51419">
    <property type="entry name" value="RAB"/>
    <property type="match status" value="1"/>
</dbReference>
<dbReference type="SMART" id="SM00176">
    <property type="entry name" value="RAN"/>
    <property type="match status" value="1"/>
</dbReference>
<dbReference type="PROSITE" id="PS51421">
    <property type="entry name" value="RAS"/>
    <property type="match status" value="1"/>
</dbReference>
<dbReference type="PANTHER" id="PTHR47981:SF20">
    <property type="entry name" value="RAS-RELATED PROTEIN RAB-7A"/>
    <property type="match status" value="1"/>
</dbReference>
<keyword evidence="8" id="KW-1185">Reference proteome</keyword>
<sequence length="204" mass="22555">MSTRRKILKVIILGDSGVGKTSLMNQYVNHKFSASYKATIGADFLTKEVTLDDRSVTLTIWDTAGQERFQSLGVAFYRGADCCVLVYDVNSLKSFDSLNSWRDEFLIQASPRDPDSFPFVVIGNKTDLPESKRQVSARRAMGYCQNKGQIPHFETSAKEGSNVENAFEAIARNALAQQEVEGEGLLDEPFPVVNVIDERGGCAC</sequence>
<dbReference type="Gene3D" id="3.40.50.300">
    <property type="entry name" value="P-loop containing nucleotide triphosphate hydrolases"/>
    <property type="match status" value="1"/>
</dbReference>
<proteinExistence type="inferred from homology"/>
<comment type="similarity">
    <text evidence="1">Belongs to the small GTPase superfamily. Rab family.</text>
</comment>
<dbReference type="Pfam" id="PF00071">
    <property type="entry name" value="Ras"/>
    <property type="match status" value="1"/>
</dbReference>